<dbReference type="RefSeq" id="WP_002710731.1">
    <property type="nucleotide sequence ID" value="NZ_JH651384.1"/>
</dbReference>
<evidence type="ECO:0000313" key="4">
    <source>
        <dbReference type="EMBL" id="EIJ36867.1"/>
    </source>
</evidence>
<evidence type="ECO:0000313" key="5">
    <source>
        <dbReference type="Proteomes" id="UP000005317"/>
    </source>
</evidence>
<dbReference type="EMBL" id="JH651384">
    <property type="protein sequence ID" value="EIJ36867.1"/>
    <property type="molecule type" value="Genomic_DNA"/>
</dbReference>
<dbReference type="OrthoDB" id="9804504at2"/>
<proteinExistence type="inferred from homology"/>
<evidence type="ECO:0000256" key="2">
    <source>
        <dbReference type="ARBA" id="ARBA00022679"/>
    </source>
</evidence>
<evidence type="ECO:0000256" key="1">
    <source>
        <dbReference type="ARBA" id="ARBA00005771"/>
    </source>
</evidence>
<accession>A0A656HK65</accession>
<organism evidence="4 5">
    <name type="scientific">Thiothrix nivea (strain ATCC 35100 / DSM 5205 / JP2)</name>
    <dbReference type="NCBI Taxonomy" id="870187"/>
    <lineage>
        <taxon>Bacteria</taxon>
        <taxon>Pseudomonadati</taxon>
        <taxon>Pseudomonadota</taxon>
        <taxon>Gammaproteobacteria</taxon>
        <taxon>Thiotrichales</taxon>
        <taxon>Thiotrichaceae</taxon>
        <taxon>Thiothrix</taxon>
    </lineage>
</organism>
<comment type="similarity">
    <text evidence="1">Belongs to the sulfotransferase 1 family.</text>
</comment>
<sequence length="251" mass="29586">MKTIEICSYPKSGNTWVRHLVYQFLVDSGSQDIELPQDIHDEPEYVINERKAISTPYLSERISFYKSHVLDNTSVNPNRIIYIYRHPIDVFLSARNWFYKNSPRFKEERRKSIFVNGIPKNVDEAFQDGSLNYYFSEFQEKLGRNYWPGLLGETSNYFTHVISALENPKVFAIRYEDLLANTNETVNRFMSETLGVNFPPVQINLEPVTQMTKKHTVYWKATSGNRFKYLSQQQIDSFEQVYKDKLIKIGY</sequence>
<dbReference type="GO" id="GO:0008146">
    <property type="term" value="F:sulfotransferase activity"/>
    <property type="evidence" value="ECO:0007669"/>
    <property type="project" value="InterPro"/>
</dbReference>
<keyword evidence="2 4" id="KW-0808">Transferase</keyword>
<evidence type="ECO:0000259" key="3">
    <source>
        <dbReference type="Pfam" id="PF00685"/>
    </source>
</evidence>
<dbReference type="Pfam" id="PF00685">
    <property type="entry name" value="Sulfotransfer_1"/>
    <property type="match status" value="1"/>
</dbReference>
<gene>
    <name evidence="4" type="ORF">Thini_4387</name>
</gene>
<reference evidence="5" key="1">
    <citation type="journal article" date="2011" name="Stand. Genomic Sci.">
        <title>Genome sequence of the filamentous, gliding Thiothrix nivea neotype strain (JP2(T)).</title>
        <authorList>
            <person name="Lapidus A."/>
            <person name="Nolan M."/>
            <person name="Lucas S."/>
            <person name="Glavina Del Rio T."/>
            <person name="Tice H."/>
            <person name="Cheng J.F."/>
            <person name="Tapia R."/>
            <person name="Han C."/>
            <person name="Goodwin L."/>
            <person name="Pitluck S."/>
            <person name="Liolios K."/>
            <person name="Pagani I."/>
            <person name="Ivanova N."/>
            <person name="Huntemann M."/>
            <person name="Mavromatis K."/>
            <person name="Mikhailova N."/>
            <person name="Pati A."/>
            <person name="Chen A."/>
            <person name="Palaniappan K."/>
            <person name="Land M."/>
            <person name="Brambilla E.M."/>
            <person name="Rohde M."/>
            <person name="Abt B."/>
            <person name="Verbarg S."/>
            <person name="Goker M."/>
            <person name="Bristow J."/>
            <person name="Eisen J.A."/>
            <person name="Markowitz V."/>
            <person name="Hugenholtz P."/>
            <person name="Kyrpides N.C."/>
            <person name="Klenk H.P."/>
            <person name="Woyke T."/>
        </authorList>
    </citation>
    <scope>NUCLEOTIDE SEQUENCE [LARGE SCALE GENOMIC DNA]</scope>
    <source>
        <strain evidence="5">ATCC 35100 / DSM 5205 / JP2</strain>
    </source>
</reference>
<dbReference type="Proteomes" id="UP000005317">
    <property type="component" value="Unassembled WGS sequence"/>
</dbReference>
<feature type="domain" description="Sulfotransferase" evidence="3">
    <location>
        <begin position="6"/>
        <end position="206"/>
    </location>
</feature>
<dbReference type="Gene3D" id="3.40.50.300">
    <property type="entry name" value="P-loop containing nucleotide triphosphate hydrolases"/>
    <property type="match status" value="1"/>
</dbReference>
<protein>
    <submittedName>
        <fullName evidence="4">Sulfotransferase</fullName>
    </submittedName>
</protein>
<dbReference type="InterPro" id="IPR000863">
    <property type="entry name" value="Sulfotransferase_dom"/>
</dbReference>
<name>A0A656HK65_THINJ</name>
<keyword evidence="5" id="KW-1185">Reference proteome</keyword>
<dbReference type="AlphaFoldDB" id="A0A656HK65"/>
<dbReference type="InterPro" id="IPR027417">
    <property type="entry name" value="P-loop_NTPase"/>
</dbReference>
<dbReference type="PANTHER" id="PTHR11783">
    <property type="entry name" value="SULFOTRANSFERASE SULT"/>
    <property type="match status" value="1"/>
</dbReference>
<dbReference type="SUPFAM" id="SSF52540">
    <property type="entry name" value="P-loop containing nucleoside triphosphate hydrolases"/>
    <property type="match status" value="1"/>
</dbReference>